<reference evidence="1 2" key="1">
    <citation type="journal article" date="2012" name="Genome Biol.">
        <title>Sequencing three crocodilian genomes to illuminate the evolution of archosaurs and amniotes.</title>
        <authorList>
            <person name="St John J.A."/>
            <person name="Braun E.L."/>
            <person name="Isberg S.R."/>
            <person name="Miles L.G."/>
            <person name="Chong A.Y."/>
            <person name="Gongora J."/>
            <person name="Dalzell P."/>
            <person name="Moran C."/>
            <person name="Bed'hom B."/>
            <person name="Abzhanov A."/>
            <person name="Burgess S.C."/>
            <person name="Cooksey A.M."/>
            <person name="Castoe T.A."/>
            <person name="Crawford N.G."/>
            <person name="Densmore L.D."/>
            <person name="Drew J.C."/>
            <person name="Edwards S.V."/>
            <person name="Faircloth B.C."/>
            <person name="Fujita M.K."/>
            <person name="Greenwold M.J."/>
            <person name="Hoffmann F.G."/>
            <person name="Howard J.M."/>
            <person name="Iguchi T."/>
            <person name="Janes D.E."/>
            <person name="Khan S.Y."/>
            <person name="Kohno S."/>
            <person name="de Koning A.J."/>
            <person name="Lance S.L."/>
            <person name="McCarthy F.M."/>
            <person name="McCormack J.E."/>
            <person name="Merchant M.E."/>
            <person name="Peterson D.G."/>
            <person name="Pollock D.D."/>
            <person name="Pourmand N."/>
            <person name="Raney B.J."/>
            <person name="Roessler K.A."/>
            <person name="Sanford J.R."/>
            <person name="Sawyer R.H."/>
            <person name="Schmidt C.J."/>
            <person name="Triplett E.W."/>
            <person name="Tuberville T.D."/>
            <person name="Venegas-Anaya M."/>
            <person name="Howard J.T."/>
            <person name="Jarvis E.D."/>
            <person name="Guillette L.J.Jr."/>
            <person name="Glenn T.C."/>
            <person name="Green R.E."/>
            <person name="Ray D.A."/>
        </authorList>
    </citation>
    <scope>NUCLEOTIDE SEQUENCE [LARGE SCALE GENOMIC DNA]</scope>
    <source>
        <strain evidence="1">KSC_2009_1</strain>
    </source>
</reference>
<gene>
    <name evidence="1" type="ORF">Y1Q_0022941</name>
</gene>
<accession>A0A151MYQ2</accession>
<dbReference type="Proteomes" id="UP000050525">
    <property type="component" value="Unassembled WGS sequence"/>
</dbReference>
<evidence type="ECO:0000313" key="2">
    <source>
        <dbReference type="Proteomes" id="UP000050525"/>
    </source>
</evidence>
<evidence type="ECO:0000313" key="1">
    <source>
        <dbReference type="EMBL" id="KYO29588.1"/>
    </source>
</evidence>
<comment type="caution">
    <text evidence="1">The sequence shown here is derived from an EMBL/GenBank/DDBJ whole genome shotgun (WGS) entry which is preliminary data.</text>
</comment>
<protein>
    <submittedName>
        <fullName evidence="1">Uncharacterized protein</fullName>
    </submittedName>
</protein>
<organism evidence="1 2">
    <name type="scientific">Alligator mississippiensis</name>
    <name type="common">American alligator</name>
    <dbReference type="NCBI Taxonomy" id="8496"/>
    <lineage>
        <taxon>Eukaryota</taxon>
        <taxon>Metazoa</taxon>
        <taxon>Chordata</taxon>
        <taxon>Craniata</taxon>
        <taxon>Vertebrata</taxon>
        <taxon>Euteleostomi</taxon>
        <taxon>Archelosauria</taxon>
        <taxon>Archosauria</taxon>
        <taxon>Crocodylia</taxon>
        <taxon>Alligatoridae</taxon>
        <taxon>Alligatorinae</taxon>
        <taxon>Alligator</taxon>
    </lineage>
</organism>
<keyword evidence="2" id="KW-1185">Reference proteome</keyword>
<sequence>MQAEHATKLSKEISHLSDLIGEMEGKCQQPPSDLLQGLTHSVALYVGFCTQDSDSQRRTAMLWTDS</sequence>
<dbReference type="AlphaFoldDB" id="A0A151MYQ2"/>
<name>A0A151MYQ2_ALLMI</name>
<proteinExistence type="predicted"/>
<dbReference type="EMBL" id="AKHW03004633">
    <property type="protein sequence ID" value="KYO29588.1"/>
    <property type="molecule type" value="Genomic_DNA"/>
</dbReference>